<name>A0A1H2YM55_9PSEU</name>
<protein>
    <submittedName>
        <fullName evidence="1">Uncharacterized protein</fullName>
    </submittedName>
</protein>
<gene>
    <name evidence="1" type="ORF">SAMN05216215_100789</name>
</gene>
<sequence>MGPVGGIRAIRFRFVEMEERFSRLWTDAEAGDPAAAREFGRLRCLLPVDEAAEDAKEYWPGEPWLRAALDADRGDRVAANLLAARLVQQIDFMQQTDSALDEDDDIDEAVAARGDEAAELYGRVLAADPDDPGARTGLAVLREVIEAATADPKADAYSYYLVQLDSVSGSSGFYEELVVTDADELRWACDHWFRRVDSQRGFTLVPVVSGERGSLISLDAVCVDDATDWGAVAIPPLSGELLPVGCPASSDGLRYHYGYTLNICL</sequence>
<dbReference type="EMBL" id="FNOK01000007">
    <property type="protein sequence ID" value="SDX06312.1"/>
    <property type="molecule type" value="Genomic_DNA"/>
</dbReference>
<keyword evidence="2" id="KW-1185">Reference proteome</keyword>
<organism evidence="1 2">
    <name type="scientific">Saccharopolyspora shandongensis</name>
    <dbReference type="NCBI Taxonomy" id="418495"/>
    <lineage>
        <taxon>Bacteria</taxon>
        <taxon>Bacillati</taxon>
        <taxon>Actinomycetota</taxon>
        <taxon>Actinomycetes</taxon>
        <taxon>Pseudonocardiales</taxon>
        <taxon>Pseudonocardiaceae</taxon>
        <taxon>Saccharopolyspora</taxon>
    </lineage>
</organism>
<reference evidence="2" key="1">
    <citation type="submission" date="2016-10" db="EMBL/GenBank/DDBJ databases">
        <authorList>
            <person name="Varghese N."/>
            <person name="Submissions S."/>
        </authorList>
    </citation>
    <scope>NUCLEOTIDE SEQUENCE [LARGE SCALE GENOMIC DNA]</scope>
    <source>
        <strain evidence="2">CGMCC 4.3530</strain>
    </source>
</reference>
<dbReference type="Proteomes" id="UP000199529">
    <property type="component" value="Unassembled WGS sequence"/>
</dbReference>
<accession>A0A1H2YM55</accession>
<evidence type="ECO:0000313" key="1">
    <source>
        <dbReference type="EMBL" id="SDX06312.1"/>
    </source>
</evidence>
<proteinExistence type="predicted"/>
<dbReference type="AlphaFoldDB" id="A0A1H2YM55"/>
<evidence type="ECO:0000313" key="2">
    <source>
        <dbReference type="Proteomes" id="UP000199529"/>
    </source>
</evidence>